<evidence type="ECO:0000313" key="1">
    <source>
        <dbReference type="EMBL" id="TMR42120.1"/>
    </source>
</evidence>
<keyword evidence="1" id="KW-0547">Nucleotide-binding</keyword>
<protein>
    <submittedName>
        <fullName evidence="1">BREX system ATP-binding protein BrxD</fullName>
    </submittedName>
</protein>
<keyword evidence="2" id="KW-1185">Reference proteome</keyword>
<proteinExistence type="predicted"/>
<organism evidence="1 2">
    <name type="scientific">Actinomadura geliboluensis</name>
    <dbReference type="NCBI Taxonomy" id="882440"/>
    <lineage>
        <taxon>Bacteria</taxon>
        <taxon>Bacillati</taxon>
        <taxon>Actinomycetota</taxon>
        <taxon>Actinomycetes</taxon>
        <taxon>Streptosporangiales</taxon>
        <taxon>Thermomonosporaceae</taxon>
        <taxon>Actinomadura</taxon>
    </lineage>
</organism>
<gene>
    <name evidence="1" type="primary">brxD</name>
    <name evidence="1" type="ORF">ETD96_02105</name>
</gene>
<dbReference type="SUPFAM" id="SSF52540">
    <property type="entry name" value="P-loop containing nucleoside triphosphate hydrolases"/>
    <property type="match status" value="1"/>
</dbReference>
<dbReference type="AlphaFoldDB" id="A0A5S4HKE6"/>
<dbReference type="InterPro" id="IPR027417">
    <property type="entry name" value="P-loop_NTPase"/>
</dbReference>
<accession>A0A5S4HKE6</accession>
<dbReference type="EMBL" id="VCKZ01000006">
    <property type="protein sequence ID" value="TMR42120.1"/>
    <property type="molecule type" value="Genomic_DNA"/>
</dbReference>
<evidence type="ECO:0000313" key="2">
    <source>
        <dbReference type="Proteomes" id="UP000305238"/>
    </source>
</evidence>
<dbReference type="InterPro" id="IPR021228">
    <property type="entry name" value="BrxD"/>
</dbReference>
<sequence>MAVAGVSTARRREVIAALRRGTVPHSGLDLFAVGLERFENALDEELASVAATGSVFKAVRGEYGSGKTFFARWLAERAKRRGFAVAEIQVSETETPLHRLETVYRRLVERLATSSHRPSALRDVIDGWFYALEEDVLAGGAVASDPDGMPEAVELQKGVDELLERRLASVARTTPAFAAALRAYRRATLAGDTGTAEGLIAWIGGQPNVAAAAKRAAGVKGDLDHFGALGFLQGLLTVLRDSGHPGLLLVLDEIETLQRVRSDVREKGLNALRQLLDEMDGGRFPGLYLMITGTPAFYDGHQGVQRLPPLAQRLATDFGDPRFDNPRAVQIRLAGFDLDKLVLLGTRIRDLYAMDASPRVASVADDAYIGDLAKAVTGELGGQAGIAPRIFLRKLVEQVLDRVDQFEDFDPRSHYSLTLSSAELSDVERNAWRQRAADADEVELDLP</sequence>
<name>A0A5S4HKE6_9ACTN</name>
<dbReference type="NCBIfam" id="NF033438">
    <property type="entry name" value="BREX_BrxD"/>
    <property type="match status" value="1"/>
</dbReference>
<dbReference type="OrthoDB" id="9772976at2"/>
<reference evidence="1 2" key="1">
    <citation type="submission" date="2019-05" db="EMBL/GenBank/DDBJ databases">
        <title>Draft genome sequence of Actinomadura geliboluensis A8036.</title>
        <authorList>
            <person name="Saricaoglu S."/>
            <person name="Isik K."/>
        </authorList>
    </citation>
    <scope>NUCLEOTIDE SEQUENCE [LARGE SCALE GENOMIC DNA]</scope>
    <source>
        <strain evidence="1 2">A8036</strain>
    </source>
</reference>
<comment type="caution">
    <text evidence="1">The sequence shown here is derived from an EMBL/GenBank/DDBJ whole genome shotgun (WGS) entry which is preliminary data.</text>
</comment>
<keyword evidence="1" id="KW-0067">ATP-binding</keyword>
<dbReference type="GO" id="GO:0005524">
    <property type="term" value="F:ATP binding"/>
    <property type="evidence" value="ECO:0007669"/>
    <property type="project" value="UniProtKB-KW"/>
</dbReference>
<dbReference type="Pfam" id="PF10923">
    <property type="entry name" value="BrxC_BrxD"/>
    <property type="match status" value="1"/>
</dbReference>
<dbReference type="RefSeq" id="WP_138633120.1">
    <property type="nucleotide sequence ID" value="NZ_JASWDG010000006.1"/>
</dbReference>
<dbReference type="Proteomes" id="UP000305238">
    <property type="component" value="Unassembled WGS sequence"/>
</dbReference>